<dbReference type="Proteomes" id="UP000470520">
    <property type="component" value="Unassembled WGS sequence"/>
</dbReference>
<sequence length="202" mass="22194">MDSGPRTDLVRHHDPGGTLAGFAGRVLVVCPRCGGRALVIPRPGLPDPRYFSELLFQPRRLACGGCGAVADWKPEVRGAGLVGAVLGGGEDPFFQQPLWLQTRCGGHILWAFNEEHVDELSAYVGAQLRERGGVRPTMSMFARLPAWMKRADNRSEVLAGLETLRELAKRMKPADRSDAAHGRGDRPHAHRSMYFRGGPYEL</sequence>
<accession>A0A7K3R2H5</accession>
<feature type="compositionally biased region" description="Basic and acidic residues" evidence="1">
    <location>
        <begin position="170"/>
        <end position="187"/>
    </location>
</feature>
<name>A0A7K3R2H5_9ACTN</name>
<dbReference type="AlphaFoldDB" id="A0A7K3R2H5"/>
<evidence type="ECO:0000313" key="2">
    <source>
        <dbReference type="EMBL" id="NEB96231.1"/>
    </source>
</evidence>
<gene>
    <name evidence="2" type="ORF">G3I21_31875</name>
</gene>
<reference evidence="2 3" key="1">
    <citation type="submission" date="2020-01" db="EMBL/GenBank/DDBJ databases">
        <title>Insect and environment-associated Actinomycetes.</title>
        <authorList>
            <person name="Currrie C."/>
            <person name="Chevrette M."/>
            <person name="Carlson C."/>
            <person name="Stubbendieck R."/>
            <person name="Wendt-Pienkowski E."/>
        </authorList>
    </citation>
    <scope>NUCLEOTIDE SEQUENCE [LARGE SCALE GENOMIC DNA]</scope>
    <source>
        <strain evidence="2 3">SID7754</strain>
    </source>
</reference>
<comment type="caution">
    <text evidence="2">The sequence shown here is derived from an EMBL/GenBank/DDBJ whole genome shotgun (WGS) entry which is preliminary data.</text>
</comment>
<dbReference type="EMBL" id="JAAGMR010000356">
    <property type="protein sequence ID" value="NEB96231.1"/>
    <property type="molecule type" value="Genomic_DNA"/>
</dbReference>
<evidence type="ECO:0000256" key="1">
    <source>
        <dbReference type="SAM" id="MobiDB-lite"/>
    </source>
</evidence>
<protein>
    <recommendedName>
        <fullName evidence="4">TFIIB-type zinc ribbon-containing protein</fullName>
    </recommendedName>
</protein>
<organism evidence="2 3">
    <name type="scientific">Streptomyces bauhiniae</name>
    <dbReference type="NCBI Taxonomy" id="2340725"/>
    <lineage>
        <taxon>Bacteria</taxon>
        <taxon>Bacillati</taxon>
        <taxon>Actinomycetota</taxon>
        <taxon>Actinomycetes</taxon>
        <taxon>Kitasatosporales</taxon>
        <taxon>Streptomycetaceae</taxon>
        <taxon>Streptomyces</taxon>
    </lineage>
</organism>
<evidence type="ECO:0008006" key="4">
    <source>
        <dbReference type="Google" id="ProtNLM"/>
    </source>
</evidence>
<proteinExistence type="predicted"/>
<feature type="region of interest" description="Disordered" evidence="1">
    <location>
        <begin position="170"/>
        <end position="202"/>
    </location>
</feature>
<evidence type="ECO:0000313" key="3">
    <source>
        <dbReference type="Proteomes" id="UP000470520"/>
    </source>
</evidence>